<organism evidence="2 3">
    <name type="scientific">Amazona aestiva</name>
    <name type="common">Blue-fronted Amazon parrot</name>
    <dbReference type="NCBI Taxonomy" id="12930"/>
    <lineage>
        <taxon>Eukaryota</taxon>
        <taxon>Metazoa</taxon>
        <taxon>Chordata</taxon>
        <taxon>Craniata</taxon>
        <taxon>Vertebrata</taxon>
        <taxon>Euteleostomi</taxon>
        <taxon>Archelosauria</taxon>
        <taxon>Archosauria</taxon>
        <taxon>Dinosauria</taxon>
        <taxon>Saurischia</taxon>
        <taxon>Theropoda</taxon>
        <taxon>Coelurosauria</taxon>
        <taxon>Aves</taxon>
        <taxon>Neognathae</taxon>
        <taxon>Neoaves</taxon>
        <taxon>Telluraves</taxon>
        <taxon>Australaves</taxon>
        <taxon>Psittaciformes</taxon>
        <taxon>Psittacidae</taxon>
        <taxon>Amazona</taxon>
    </lineage>
</organism>
<feature type="region of interest" description="Disordered" evidence="1">
    <location>
        <begin position="113"/>
        <end position="150"/>
    </location>
</feature>
<feature type="region of interest" description="Disordered" evidence="1">
    <location>
        <begin position="61"/>
        <end position="85"/>
    </location>
</feature>
<evidence type="ECO:0000256" key="1">
    <source>
        <dbReference type="SAM" id="MobiDB-lite"/>
    </source>
</evidence>
<reference evidence="2 3" key="1">
    <citation type="submission" date="2015-10" db="EMBL/GenBank/DDBJ databases">
        <authorList>
            <person name="Gilbert D.G."/>
        </authorList>
    </citation>
    <scope>NUCLEOTIDE SEQUENCE [LARGE SCALE GENOMIC DNA]</scope>
    <source>
        <strain evidence="2">FVVF132</strain>
    </source>
</reference>
<sequence length="231" mass="24790">MPMNGTNQSCEEYMYPIRLVCANDREVECLYILSYLRNKLWHKPDHIGLCAVSGTSASTSGTRTGTLRIKPTRPTGRREQKPVGIGCCPGTRKSLVQKFGNLALLSKDLQSSQQRSTASAAASRDPSPVGPLQLFPPLPPSELPSRCERIDDHDNGLKEVQLHELLKKLEALEVRLDKVQEKSTPSPPGSPPNFPGFNVPPPFAPPVPLAGIGVGGQSGGALGTHLRGGKG</sequence>
<dbReference type="Proteomes" id="UP000051836">
    <property type="component" value="Unassembled WGS sequence"/>
</dbReference>
<comment type="caution">
    <text evidence="2">The sequence shown here is derived from an EMBL/GenBank/DDBJ whole genome shotgun (WGS) entry which is preliminary data.</text>
</comment>
<gene>
    <name evidence="2" type="ORF">AAES_63874</name>
</gene>
<feature type="region of interest" description="Disordered" evidence="1">
    <location>
        <begin position="178"/>
        <end position="202"/>
    </location>
</feature>
<feature type="compositionally biased region" description="Low complexity" evidence="1">
    <location>
        <begin position="113"/>
        <end position="133"/>
    </location>
</feature>
<evidence type="ECO:0000313" key="3">
    <source>
        <dbReference type="Proteomes" id="UP000051836"/>
    </source>
</evidence>
<proteinExistence type="predicted"/>
<protein>
    <submittedName>
        <fullName evidence="2">Uncharacterized protein</fullName>
    </submittedName>
</protein>
<feature type="compositionally biased region" description="Pro residues" evidence="1">
    <location>
        <begin position="185"/>
        <end position="202"/>
    </location>
</feature>
<dbReference type="AlphaFoldDB" id="A0A0Q3PPR3"/>
<dbReference type="EMBL" id="LMAW01001636">
    <property type="protein sequence ID" value="KQK83067.1"/>
    <property type="molecule type" value="Genomic_DNA"/>
</dbReference>
<accession>A0A0Q3PPR3</accession>
<name>A0A0Q3PPR3_AMAAE</name>
<keyword evidence="3" id="KW-1185">Reference proteome</keyword>
<evidence type="ECO:0000313" key="2">
    <source>
        <dbReference type="EMBL" id="KQK83067.1"/>
    </source>
</evidence>